<dbReference type="Gene3D" id="3.40.50.720">
    <property type="entry name" value="NAD(P)-binding Rossmann-like Domain"/>
    <property type="match status" value="1"/>
</dbReference>
<dbReference type="InterPro" id="IPR036291">
    <property type="entry name" value="NAD(P)-bd_dom_sf"/>
</dbReference>
<evidence type="ECO:0000313" key="1">
    <source>
        <dbReference type="EMBL" id="KAL0567822.1"/>
    </source>
</evidence>
<gene>
    <name evidence="1" type="ORF">V5O48_014172</name>
</gene>
<dbReference type="InterPro" id="IPR051783">
    <property type="entry name" value="NAD(P)-dependent_oxidoreduct"/>
</dbReference>
<sequence>MAPKLFLTGSTGYIGGSVLNAIYTKHPSYDITVLLRNPPATFPFTYPNVKDIQGTYDDAEVLSAGAAEVDVVVHCGDSDHEPGIKALLFGLLSAATKEKPKYLIRLSGTAIVSDFGSLDYLGKKNPKVWSDIHDIDAITSLPDNAPHRNVDKMILQAGSENSDRLKVAIICPPDVFGRGSGPGRTTSIFPGLFVDETKKLGRSFVVGEGENTRSRVHINDLMKVYDGVVSAAAENPQKADWGTYYFASTEEVSQKDFTLEATKILKRRGIVESEEIESIGLDKVDTMVQYPLLPLLGRYLFASNSRTVPDRAKKLFGYAGEERGLLRGLEMELMG</sequence>
<keyword evidence="2" id="KW-1185">Reference proteome</keyword>
<dbReference type="Proteomes" id="UP001465976">
    <property type="component" value="Unassembled WGS sequence"/>
</dbReference>
<name>A0ABR3EY27_9AGAR</name>
<evidence type="ECO:0000313" key="2">
    <source>
        <dbReference type="Proteomes" id="UP001465976"/>
    </source>
</evidence>
<dbReference type="SUPFAM" id="SSF51735">
    <property type="entry name" value="NAD(P)-binding Rossmann-fold domains"/>
    <property type="match status" value="1"/>
</dbReference>
<protein>
    <recommendedName>
        <fullName evidence="3">NAD(P)-binding protein</fullName>
    </recommendedName>
</protein>
<comment type="caution">
    <text evidence="1">The sequence shown here is derived from an EMBL/GenBank/DDBJ whole genome shotgun (WGS) entry which is preliminary data.</text>
</comment>
<dbReference type="PANTHER" id="PTHR48079">
    <property type="entry name" value="PROTEIN YEEZ"/>
    <property type="match status" value="1"/>
</dbReference>
<proteinExistence type="predicted"/>
<reference evidence="1 2" key="1">
    <citation type="submission" date="2024-02" db="EMBL/GenBank/DDBJ databases">
        <title>A draft genome for the cacao thread blight pathogen Marasmius crinis-equi.</title>
        <authorList>
            <person name="Cohen S.P."/>
            <person name="Baruah I.K."/>
            <person name="Amoako-Attah I."/>
            <person name="Bukari Y."/>
            <person name="Meinhardt L.W."/>
            <person name="Bailey B.A."/>
        </authorList>
    </citation>
    <scope>NUCLEOTIDE SEQUENCE [LARGE SCALE GENOMIC DNA]</scope>
    <source>
        <strain evidence="1 2">GH-76</strain>
    </source>
</reference>
<accession>A0ABR3EY27</accession>
<dbReference type="PANTHER" id="PTHR48079:SF6">
    <property type="entry name" value="NAD(P)-BINDING DOMAIN-CONTAINING PROTEIN-RELATED"/>
    <property type="match status" value="1"/>
</dbReference>
<dbReference type="EMBL" id="JBAHYK010001484">
    <property type="protein sequence ID" value="KAL0567822.1"/>
    <property type="molecule type" value="Genomic_DNA"/>
</dbReference>
<evidence type="ECO:0008006" key="3">
    <source>
        <dbReference type="Google" id="ProtNLM"/>
    </source>
</evidence>
<organism evidence="1 2">
    <name type="scientific">Marasmius crinis-equi</name>
    <dbReference type="NCBI Taxonomy" id="585013"/>
    <lineage>
        <taxon>Eukaryota</taxon>
        <taxon>Fungi</taxon>
        <taxon>Dikarya</taxon>
        <taxon>Basidiomycota</taxon>
        <taxon>Agaricomycotina</taxon>
        <taxon>Agaricomycetes</taxon>
        <taxon>Agaricomycetidae</taxon>
        <taxon>Agaricales</taxon>
        <taxon>Marasmiineae</taxon>
        <taxon>Marasmiaceae</taxon>
        <taxon>Marasmius</taxon>
    </lineage>
</organism>